<feature type="compositionally biased region" description="Basic and acidic residues" evidence="3">
    <location>
        <begin position="48"/>
        <end position="58"/>
    </location>
</feature>
<keyword evidence="2" id="KW-0175">Coiled coil</keyword>
<feature type="compositionally biased region" description="Acidic residues" evidence="3">
    <location>
        <begin position="409"/>
        <end position="422"/>
    </location>
</feature>
<keyword evidence="6" id="KW-1185">Reference proteome</keyword>
<reference evidence="5 6" key="1">
    <citation type="submission" date="2022-01" db="EMBL/GenBank/DDBJ databases">
        <authorList>
            <person name="Xiong W."/>
            <person name="Schranz E."/>
        </authorList>
    </citation>
    <scope>NUCLEOTIDE SEQUENCE [LARGE SCALE GENOMIC DNA]</scope>
</reference>
<feature type="region of interest" description="Disordered" evidence="3">
    <location>
        <begin position="38"/>
        <end position="136"/>
    </location>
</feature>
<feature type="compositionally biased region" description="Pro residues" evidence="3">
    <location>
        <begin position="381"/>
        <end position="391"/>
    </location>
</feature>
<feature type="zinc finger region" description="C3H1-type" evidence="1">
    <location>
        <begin position="6"/>
        <end position="32"/>
    </location>
</feature>
<dbReference type="Gene3D" id="4.10.1000.10">
    <property type="entry name" value="Zinc finger, CCCH-type"/>
    <property type="match status" value="1"/>
</dbReference>
<proteinExistence type="predicted"/>
<accession>A0AAU9LI31</accession>
<organism evidence="5 6">
    <name type="scientific">Lactuca virosa</name>
    <dbReference type="NCBI Taxonomy" id="75947"/>
    <lineage>
        <taxon>Eukaryota</taxon>
        <taxon>Viridiplantae</taxon>
        <taxon>Streptophyta</taxon>
        <taxon>Embryophyta</taxon>
        <taxon>Tracheophyta</taxon>
        <taxon>Spermatophyta</taxon>
        <taxon>Magnoliopsida</taxon>
        <taxon>eudicotyledons</taxon>
        <taxon>Gunneridae</taxon>
        <taxon>Pentapetalae</taxon>
        <taxon>asterids</taxon>
        <taxon>campanulids</taxon>
        <taxon>Asterales</taxon>
        <taxon>Asteraceae</taxon>
        <taxon>Cichorioideae</taxon>
        <taxon>Cichorieae</taxon>
        <taxon>Lactucinae</taxon>
        <taxon>Lactuca</taxon>
    </lineage>
</organism>
<dbReference type="InterPro" id="IPR045868">
    <property type="entry name" value="Znf_C3H13/40"/>
</dbReference>
<evidence type="ECO:0000259" key="4">
    <source>
        <dbReference type="PROSITE" id="PS50103"/>
    </source>
</evidence>
<feature type="compositionally biased region" description="Basic and acidic residues" evidence="3">
    <location>
        <begin position="120"/>
        <end position="136"/>
    </location>
</feature>
<dbReference type="PANTHER" id="PTHR38160:SF1">
    <property type="entry name" value="ZINC FINGER CCCH DOMAIN-CONTAINING PROTEIN 40"/>
    <property type="match status" value="1"/>
</dbReference>
<feature type="domain" description="C3H1-type" evidence="4">
    <location>
        <begin position="6"/>
        <end position="32"/>
    </location>
</feature>
<dbReference type="InterPro" id="IPR000571">
    <property type="entry name" value="Znf_CCCH"/>
</dbReference>
<dbReference type="EMBL" id="CAKMRJ010000001">
    <property type="protein sequence ID" value="CAH1414441.1"/>
    <property type="molecule type" value="Genomic_DNA"/>
</dbReference>
<dbReference type="Proteomes" id="UP001157418">
    <property type="component" value="Unassembled WGS sequence"/>
</dbReference>
<dbReference type="AlphaFoldDB" id="A0AAU9LI31"/>
<evidence type="ECO:0000256" key="3">
    <source>
        <dbReference type="SAM" id="MobiDB-lite"/>
    </source>
</evidence>
<dbReference type="PANTHER" id="PTHR38160">
    <property type="entry name" value="ZINC FINGER CCCH DOMAIN-CONTAINING PROTEIN 40"/>
    <property type="match status" value="1"/>
</dbReference>
<keyword evidence="1" id="KW-0479">Metal-binding</keyword>
<keyword evidence="1" id="KW-0863">Zinc-finger</keyword>
<protein>
    <recommendedName>
        <fullName evidence="4">C3H1-type domain-containing protein</fullName>
    </recommendedName>
</protein>
<evidence type="ECO:0000256" key="1">
    <source>
        <dbReference type="PROSITE-ProRule" id="PRU00723"/>
    </source>
</evidence>
<name>A0AAU9LI31_9ASTR</name>
<feature type="coiled-coil region" evidence="2">
    <location>
        <begin position="137"/>
        <end position="223"/>
    </location>
</feature>
<dbReference type="GO" id="GO:0008270">
    <property type="term" value="F:zinc ion binding"/>
    <property type="evidence" value="ECO:0007669"/>
    <property type="project" value="UniProtKB-KW"/>
</dbReference>
<sequence length="431" mass="49757">MVGQKLFKTRICVLYRKGQCHRQSCSFAHGDAELRRYNTSSSSFNGRQDYRGADLRDKLGRHRSPPWRNSLDKDARDRLPSQGHSSPRFGKKSEWSHRKRHHFDGESEYSGSFNLSDGGEQGRETKASSSEIKDDQLKHVQSEIDMLEDHKEQLQIYLEERIQEEDSLNSKIKELDMQLSIEKEECRSISSKIRKFVKANHRHSKIQDELKRSQARLERLGDQLGFDARAAANEEDISINILSDEETLGNVLMSPKYDTKGPPRKDEMLVKDFHSHSHSPSKKRMRVHMVDADEKSKQGEWVGGRNMRFESRWDPDPHLGQKKNDEIRNVRPFVNNYDKPTRRKNTFTSFPLGDNKFKEAKSSTRMATTFVDEENEGELPLPLPPPPPLPLPIGHKQSAYLQQYKGGKDDDENNVDVVDVDDDEMLDVDIV</sequence>
<evidence type="ECO:0000313" key="5">
    <source>
        <dbReference type="EMBL" id="CAH1414441.1"/>
    </source>
</evidence>
<keyword evidence="1" id="KW-0862">Zinc</keyword>
<dbReference type="PROSITE" id="PS50103">
    <property type="entry name" value="ZF_C3H1"/>
    <property type="match status" value="1"/>
</dbReference>
<feature type="compositionally biased region" description="Basic and acidic residues" evidence="3">
    <location>
        <begin position="70"/>
        <end position="79"/>
    </location>
</feature>
<comment type="caution">
    <text evidence="5">The sequence shown here is derived from an EMBL/GenBank/DDBJ whole genome shotgun (WGS) entry which is preliminary data.</text>
</comment>
<evidence type="ECO:0000256" key="2">
    <source>
        <dbReference type="SAM" id="Coils"/>
    </source>
</evidence>
<evidence type="ECO:0000313" key="6">
    <source>
        <dbReference type="Proteomes" id="UP001157418"/>
    </source>
</evidence>
<gene>
    <name evidence="5" type="ORF">LVIROSA_LOCUS2355</name>
</gene>
<feature type="region of interest" description="Disordered" evidence="3">
    <location>
        <begin position="372"/>
        <end position="422"/>
    </location>
</feature>